<sequence>MACGFYFLNQHALKKLKSQSDDHFIICNDYYYSHMFRKFASSLIVQVPLGVRIAAPVRAAAIRTISSAKTAEIIKQHSIQENILRGKLISELYQIFRETSMGKNYWTSKADILLFKFTLS</sequence>
<gene>
    <name evidence="1" type="ORF">Hyperionvirus1_160</name>
</gene>
<accession>A0A3G5A8S7</accession>
<name>A0A3G5A8S7_9VIRU</name>
<organism evidence="1">
    <name type="scientific">Hyperionvirus sp</name>
    <dbReference type="NCBI Taxonomy" id="2487770"/>
    <lineage>
        <taxon>Viruses</taxon>
        <taxon>Varidnaviria</taxon>
        <taxon>Bamfordvirae</taxon>
        <taxon>Nucleocytoviricota</taxon>
        <taxon>Megaviricetes</taxon>
        <taxon>Imitervirales</taxon>
        <taxon>Mimiviridae</taxon>
        <taxon>Klosneuvirinae</taxon>
    </lineage>
</organism>
<evidence type="ECO:0000313" key="1">
    <source>
        <dbReference type="EMBL" id="AYV82581.1"/>
    </source>
</evidence>
<dbReference type="EMBL" id="MK072383">
    <property type="protein sequence ID" value="AYV82581.1"/>
    <property type="molecule type" value="Genomic_DNA"/>
</dbReference>
<proteinExistence type="predicted"/>
<protein>
    <submittedName>
        <fullName evidence="1">Uncharacterized protein</fullName>
    </submittedName>
</protein>
<reference evidence="1" key="1">
    <citation type="submission" date="2018-10" db="EMBL/GenBank/DDBJ databases">
        <title>Hidden diversity of soil giant viruses.</title>
        <authorList>
            <person name="Schulz F."/>
            <person name="Alteio L."/>
            <person name="Goudeau D."/>
            <person name="Ryan E.M."/>
            <person name="Malmstrom R.R."/>
            <person name="Blanchard J."/>
            <person name="Woyke T."/>
        </authorList>
    </citation>
    <scope>NUCLEOTIDE SEQUENCE</scope>
    <source>
        <strain evidence="1">HYV1</strain>
    </source>
</reference>